<comment type="caution">
    <text evidence="3">The sequence shown here is derived from an EMBL/GenBank/DDBJ whole genome shotgun (WGS) entry which is preliminary data.</text>
</comment>
<name>A0ABX2WLK8_9MICO</name>
<dbReference type="Proteomes" id="UP000093918">
    <property type="component" value="Unassembled WGS sequence"/>
</dbReference>
<feature type="region of interest" description="Disordered" evidence="1">
    <location>
        <begin position="1"/>
        <end position="24"/>
    </location>
</feature>
<protein>
    <recommendedName>
        <fullName evidence="5">DUF1707 domain-containing protein</fullName>
    </recommendedName>
</protein>
<keyword evidence="2" id="KW-1133">Transmembrane helix</keyword>
<dbReference type="RefSeq" id="WP_064955525.1">
    <property type="nucleotide sequence ID" value="NZ_LZEM01000006.1"/>
</dbReference>
<keyword evidence="2" id="KW-0472">Membrane</keyword>
<feature type="transmembrane region" description="Helical" evidence="2">
    <location>
        <begin position="112"/>
        <end position="133"/>
    </location>
</feature>
<feature type="transmembrane region" description="Helical" evidence="2">
    <location>
        <begin position="84"/>
        <end position="106"/>
    </location>
</feature>
<sequence>MTTPEGGAADNSDSPEQVAERLGEIDDELRRRAREGLLLQHPTVDALTTLGTLELEDEARRLRGLNSPDAADSRARASKPGWRFRLLIAASLLVVVLGLVRMVWAIALGQEVWSGLIGGVGGGVVLFVIFFSLHRRQTRDEPPAGG</sequence>
<accession>A0ABX2WLK8</accession>
<evidence type="ECO:0000313" key="3">
    <source>
        <dbReference type="EMBL" id="OAZ44050.1"/>
    </source>
</evidence>
<organism evidence="3 4">
    <name type="scientific">Microbacterium arborescens</name>
    <dbReference type="NCBI Taxonomy" id="33883"/>
    <lineage>
        <taxon>Bacteria</taxon>
        <taxon>Bacillati</taxon>
        <taxon>Actinomycetota</taxon>
        <taxon>Actinomycetes</taxon>
        <taxon>Micrococcales</taxon>
        <taxon>Microbacteriaceae</taxon>
        <taxon>Microbacterium</taxon>
    </lineage>
</organism>
<reference evidence="4" key="1">
    <citation type="submission" date="2016-06" db="EMBL/GenBank/DDBJ databases">
        <title>Genome sequencing of cellulolytic organisms.</title>
        <authorList>
            <person name="Bohra V."/>
            <person name="Dafale N.A."/>
            <person name="Purohit H.J."/>
        </authorList>
    </citation>
    <scope>NUCLEOTIDE SEQUENCE [LARGE SCALE GENOMIC DNA]</scope>
    <source>
        <strain evidence="4">ND21</strain>
    </source>
</reference>
<gene>
    <name evidence="3" type="ORF">A9Z40_13750</name>
</gene>
<keyword evidence="4" id="KW-1185">Reference proteome</keyword>
<evidence type="ECO:0000313" key="4">
    <source>
        <dbReference type="Proteomes" id="UP000093918"/>
    </source>
</evidence>
<evidence type="ECO:0000256" key="1">
    <source>
        <dbReference type="SAM" id="MobiDB-lite"/>
    </source>
</evidence>
<evidence type="ECO:0008006" key="5">
    <source>
        <dbReference type="Google" id="ProtNLM"/>
    </source>
</evidence>
<keyword evidence="2" id="KW-0812">Transmembrane</keyword>
<dbReference type="EMBL" id="LZEM01000006">
    <property type="protein sequence ID" value="OAZ44050.1"/>
    <property type="molecule type" value="Genomic_DNA"/>
</dbReference>
<evidence type="ECO:0000256" key="2">
    <source>
        <dbReference type="SAM" id="Phobius"/>
    </source>
</evidence>
<proteinExistence type="predicted"/>